<reference evidence="5 6" key="1">
    <citation type="journal article" date="2020" name="Int. J. Syst. Evol. Microbiol.">
        <title>Novel acetic acid bacteria from cider fermentations: Acetobacter conturbans sp. nov. and Acetobacter fallax sp. nov.</title>
        <authorList>
            <person name="Sombolestani A.S."/>
            <person name="Cleenwerck I."/>
            <person name="Cnockaert M."/>
            <person name="Borremans W."/>
            <person name="Wieme A.D."/>
            <person name="De Vuyst L."/>
            <person name="Vandamme P."/>
        </authorList>
    </citation>
    <scope>NUCLEOTIDE SEQUENCE [LARGE SCALE GENOMIC DNA]</scope>
    <source>
        <strain evidence="5 6">LMG 30640</strain>
    </source>
</reference>
<dbReference type="InterPro" id="IPR002018">
    <property type="entry name" value="CarbesteraseB"/>
</dbReference>
<comment type="similarity">
    <text evidence="1 3">Belongs to the type-B carboxylesterase/lipase family.</text>
</comment>
<dbReference type="InterPro" id="IPR050309">
    <property type="entry name" value="Type-B_Carboxylest/Lipase"/>
</dbReference>
<dbReference type="InterPro" id="IPR029058">
    <property type="entry name" value="AB_hydrolase_fold"/>
</dbReference>
<keyword evidence="2 3" id="KW-0378">Hydrolase</keyword>
<organism evidence="5 6">
    <name type="scientific">Acetobacter musti</name>
    <dbReference type="NCBI Taxonomy" id="864732"/>
    <lineage>
        <taxon>Bacteria</taxon>
        <taxon>Pseudomonadati</taxon>
        <taxon>Pseudomonadota</taxon>
        <taxon>Alphaproteobacteria</taxon>
        <taxon>Acetobacterales</taxon>
        <taxon>Acetobacteraceae</taxon>
        <taxon>Acetobacter</taxon>
    </lineage>
</organism>
<name>A0ABX0JRI4_9PROT</name>
<evidence type="ECO:0000259" key="4">
    <source>
        <dbReference type="Pfam" id="PF00135"/>
    </source>
</evidence>
<dbReference type="InterPro" id="IPR019826">
    <property type="entry name" value="Carboxylesterase_B_AS"/>
</dbReference>
<protein>
    <recommendedName>
        <fullName evidence="3">Carboxylic ester hydrolase</fullName>
        <ecNumber evidence="3">3.1.1.-</ecNumber>
    </recommendedName>
</protein>
<evidence type="ECO:0000256" key="3">
    <source>
        <dbReference type="RuleBase" id="RU361235"/>
    </source>
</evidence>
<evidence type="ECO:0000313" key="5">
    <source>
        <dbReference type="EMBL" id="NHN85620.1"/>
    </source>
</evidence>
<evidence type="ECO:0000313" key="6">
    <source>
        <dbReference type="Proteomes" id="UP000635278"/>
    </source>
</evidence>
<dbReference type="EC" id="3.1.1.-" evidence="3"/>
<feature type="chain" id="PRO_5044989895" description="Carboxylic ester hydrolase" evidence="3">
    <location>
        <begin position="23"/>
        <end position="513"/>
    </location>
</feature>
<dbReference type="SUPFAM" id="SSF53474">
    <property type="entry name" value="alpha/beta-Hydrolases"/>
    <property type="match status" value="1"/>
</dbReference>
<dbReference type="RefSeq" id="WP_173584009.1">
    <property type="nucleotide sequence ID" value="NZ_WOTB01000018.1"/>
</dbReference>
<dbReference type="EMBL" id="WOTB01000018">
    <property type="protein sequence ID" value="NHN85620.1"/>
    <property type="molecule type" value="Genomic_DNA"/>
</dbReference>
<dbReference type="PROSITE" id="PS00122">
    <property type="entry name" value="CARBOXYLESTERASE_B_1"/>
    <property type="match status" value="1"/>
</dbReference>
<keyword evidence="3" id="KW-0732">Signal</keyword>
<dbReference type="PANTHER" id="PTHR11559">
    <property type="entry name" value="CARBOXYLESTERASE"/>
    <property type="match status" value="1"/>
</dbReference>
<comment type="caution">
    <text evidence="5">The sequence shown here is derived from an EMBL/GenBank/DDBJ whole genome shotgun (WGS) entry which is preliminary data.</text>
</comment>
<dbReference type="Pfam" id="PF00135">
    <property type="entry name" value="COesterase"/>
    <property type="match status" value="1"/>
</dbReference>
<gene>
    <name evidence="5" type="ORF">GOB93_13355</name>
</gene>
<sequence>MRRCLIPAMALMLTWFTAPAHAGTVPTLSGPVLGTTEEGTDVYRGIPYAAPPVGPLRWAPPEPATAWKGTFDATKSGAICPQVPFGDKPLTQPQSENCLFLNVWVPHHAPGTRLPVMVFIHGGAYLGGSSSDPLYDGARLAKKGVVVVSFNYRLGIFGFLAHPELTAASPRHVSGNYGILDQIAALHWVKDNITAFGGDPAQVTIFGESAGGNSVIVLMASPLAQGLFVRAIAESPDVGFPLPTLAEAEATGARLGPLSTLRHLPVAQLLSDNGRLSPGVAAFAPPTFPWPVIDNWLLPDQPDAHLASPVPLIIGNNSDEGNMFAAAWKTLSPDEYAKKRDALFGPLADRAGMLYPATDKQEIARQGTFIVADSLFNEGARHTVTEVIRAGQPAYRYLFTRTMGGRAPRHSDELRYVFGTLENPGYTHLPAATDADRKISAMMMDAWVRFAKTGSPNAPGSPDWPQASESGAPILSILENPSLLSGYRDSQLDLIETLYRNTSGTHSAQSSSP</sequence>
<evidence type="ECO:0000256" key="2">
    <source>
        <dbReference type="ARBA" id="ARBA00022801"/>
    </source>
</evidence>
<proteinExistence type="inferred from homology"/>
<keyword evidence="6" id="KW-1185">Reference proteome</keyword>
<dbReference type="Gene3D" id="3.40.50.1820">
    <property type="entry name" value="alpha/beta hydrolase"/>
    <property type="match status" value="1"/>
</dbReference>
<accession>A0ABX0JRI4</accession>
<feature type="signal peptide" evidence="3">
    <location>
        <begin position="1"/>
        <end position="22"/>
    </location>
</feature>
<feature type="domain" description="Carboxylesterase type B" evidence="4">
    <location>
        <begin position="24"/>
        <end position="492"/>
    </location>
</feature>
<evidence type="ECO:0000256" key="1">
    <source>
        <dbReference type="ARBA" id="ARBA00005964"/>
    </source>
</evidence>
<dbReference type="Proteomes" id="UP000635278">
    <property type="component" value="Unassembled WGS sequence"/>
</dbReference>